<sequence>MKVKFASQVFSCTVASNMGYLAGSNTQFGFRPQLEPQRQFGYKPVGVLSVEIGYKPPQFRNNLQQFGYKPPQLQGSRFQETDVSMRIAVPRPQPQTLQQSFRLNELTLGNDDLQDYYDTYYNNDGYEHDTTYRMYDDDSNLIDYNDESEGWKNEDLPKTEDPGSEFNNELMKEFISLRKVEMHIGTPNNPNSEGVIERLHSKNSEIYRCAKYEKKCTDAASVMIYSIISYNHSIHSATGLTPFEVVFGHTDSGSPFNVNFKKPYVQQLVKDHAKRTKFLYKYLTEKITENTKELGKRRVVKVKDNSPKEKPFSRKRLIKERVKISRVTLNPK</sequence>
<keyword evidence="3" id="KW-1185">Reference proteome</keyword>
<comment type="caution">
    <text evidence="2">The sequence shown here is derived from an EMBL/GenBank/DDBJ whole genome shotgun (WGS) entry which is preliminary data.</text>
</comment>
<dbReference type="InterPro" id="IPR001584">
    <property type="entry name" value="Integrase_cat-core"/>
</dbReference>
<dbReference type="InterPro" id="IPR012337">
    <property type="entry name" value="RNaseH-like_sf"/>
</dbReference>
<dbReference type="InterPro" id="IPR036397">
    <property type="entry name" value="RNaseH_sf"/>
</dbReference>
<dbReference type="EMBL" id="CAKOGL010000064">
    <property type="protein sequence ID" value="CAH2109179.1"/>
    <property type="molecule type" value="Genomic_DNA"/>
</dbReference>
<dbReference type="Proteomes" id="UP001153954">
    <property type="component" value="Unassembled WGS sequence"/>
</dbReference>
<dbReference type="PROSITE" id="PS50994">
    <property type="entry name" value="INTEGRASE"/>
    <property type="match status" value="1"/>
</dbReference>
<organism evidence="2 3">
    <name type="scientific">Euphydryas editha</name>
    <name type="common">Edith's checkerspot</name>
    <dbReference type="NCBI Taxonomy" id="104508"/>
    <lineage>
        <taxon>Eukaryota</taxon>
        <taxon>Metazoa</taxon>
        <taxon>Ecdysozoa</taxon>
        <taxon>Arthropoda</taxon>
        <taxon>Hexapoda</taxon>
        <taxon>Insecta</taxon>
        <taxon>Pterygota</taxon>
        <taxon>Neoptera</taxon>
        <taxon>Endopterygota</taxon>
        <taxon>Lepidoptera</taxon>
        <taxon>Glossata</taxon>
        <taxon>Ditrysia</taxon>
        <taxon>Papilionoidea</taxon>
        <taxon>Nymphalidae</taxon>
        <taxon>Nymphalinae</taxon>
        <taxon>Euphydryas</taxon>
    </lineage>
</organism>
<evidence type="ECO:0000259" key="1">
    <source>
        <dbReference type="PROSITE" id="PS50994"/>
    </source>
</evidence>
<feature type="domain" description="Integrase catalytic" evidence="1">
    <location>
        <begin position="161"/>
        <end position="250"/>
    </location>
</feature>
<dbReference type="GO" id="GO:0015074">
    <property type="term" value="P:DNA integration"/>
    <property type="evidence" value="ECO:0007669"/>
    <property type="project" value="InterPro"/>
</dbReference>
<proteinExistence type="predicted"/>
<dbReference type="AlphaFoldDB" id="A0AAU9VFF7"/>
<dbReference type="GO" id="GO:0003676">
    <property type="term" value="F:nucleic acid binding"/>
    <property type="evidence" value="ECO:0007669"/>
    <property type="project" value="InterPro"/>
</dbReference>
<reference evidence="2" key="1">
    <citation type="submission" date="2022-03" db="EMBL/GenBank/DDBJ databases">
        <authorList>
            <person name="Tunstrom K."/>
        </authorList>
    </citation>
    <scope>NUCLEOTIDE SEQUENCE</scope>
</reference>
<dbReference type="SUPFAM" id="SSF53098">
    <property type="entry name" value="Ribonuclease H-like"/>
    <property type="match status" value="1"/>
</dbReference>
<evidence type="ECO:0000313" key="2">
    <source>
        <dbReference type="EMBL" id="CAH2109179.1"/>
    </source>
</evidence>
<protein>
    <recommendedName>
        <fullName evidence="1">Integrase catalytic domain-containing protein</fullName>
    </recommendedName>
</protein>
<name>A0AAU9VFF7_EUPED</name>
<gene>
    <name evidence="2" type="ORF">EEDITHA_LOCUS23040</name>
</gene>
<accession>A0AAU9VFF7</accession>
<evidence type="ECO:0000313" key="3">
    <source>
        <dbReference type="Proteomes" id="UP001153954"/>
    </source>
</evidence>
<dbReference type="Gene3D" id="3.30.420.10">
    <property type="entry name" value="Ribonuclease H-like superfamily/Ribonuclease H"/>
    <property type="match status" value="1"/>
</dbReference>